<protein>
    <submittedName>
        <fullName evidence="9">AzlC family ABC transporter permease</fullName>
    </submittedName>
</protein>
<dbReference type="PANTHER" id="PTHR34979">
    <property type="entry name" value="INNER MEMBRANE PROTEIN YGAZ"/>
    <property type="match status" value="1"/>
</dbReference>
<keyword evidence="10" id="KW-1185">Reference proteome</keyword>
<feature type="transmembrane region" description="Helical" evidence="8">
    <location>
        <begin position="50"/>
        <end position="70"/>
    </location>
</feature>
<dbReference type="EMBL" id="JAHXDN010000009">
    <property type="protein sequence ID" value="MBW4710563.1"/>
    <property type="molecule type" value="Genomic_DNA"/>
</dbReference>
<name>A0A9X1K4F6_9RHOB</name>
<evidence type="ECO:0000256" key="5">
    <source>
        <dbReference type="ARBA" id="ARBA00022692"/>
    </source>
</evidence>
<evidence type="ECO:0000256" key="7">
    <source>
        <dbReference type="ARBA" id="ARBA00023136"/>
    </source>
</evidence>
<dbReference type="Pfam" id="PF03591">
    <property type="entry name" value="AzlC"/>
    <property type="match status" value="1"/>
</dbReference>
<keyword evidence="4" id="KW-1003">Cell membrane</keyword>
<evidence type="ECO:0000256" key="2">
    <source>
        <dbReference type="ARBA" id="ARBA00010735"/>
    </source>
</evidence>
<dbReference type="Proteomes" id="UP001138661">
    <property type="component" value="Unassembled WGS sequence"/>
</dbReference>
<keyword evidence="3" id="KW-0813">Transport</keyword>
<dbReference type="GO" id="GO:0005886">
    <property type="term" value="C:plasma membrane"/>
    <property type="evidence" value="ECO:0007669"/>
    <property type="project" value="UniProtKB-SubCell"/>
</dbReference>
<dbReference type="AlphaFoldDB" id="A0A9X1K4F6"/>
<evidence type="ECO:0000256" key="8">
    <source>
        <dbReference type="SAM" id="Phobius"/>
    </source>
</evidence>
<evidence type="ECO:0000256" key="6">
    <source>
        <dbReference type="ARBA" id="ARBA00022989"/>
    </source>
</evidence>
<keyword evidence="7 8" id="KW-0472">Membrane</keyword>
<evidence type="ECO:0000256" key="1">
    <source>
        <dbReference type="ARBA" id="ARBA00004651"/>
    </source>
</evidence>
<keyword evidence="6 8" id="KW-1133">Transmembrane helix</keyword>
<evidence type="ECO:0000256" key="4">
    <source>
        <dbReference type="ARBA" id="ARBA00022475"/>
    </source>
</evidence>
<dbReference type="InterPro" id="IPR011606">
    <property type="entry name" value="Brnchd-chn_aa_trnsp_permease"/>
</dbReference>
<dbReference type="RefSeq" id="WP_219507344.1">
    <property type="nucleotide sequence ID" value="NZ_JAHXDN010000009.1"/>
</dbReference>
<organism evidence="9 10">
    <name type="scientific">Roseobacter insulae</name>
    <dbReference type="NCBI Taxonomy" id="2859783"/>
    <lineage>
        <taxon>Bacteria</taxon>
        <taxon>Pseudomonadati</taxon>
        <taxon>Pseudomonadota</taxon>
        <taxon>Alphaproteobacteria</taxon>
        <taxon>Rhodobacterales</taxon>
        <taxon>Roseobacteraceae</taxon>
        <taxon>Roseobacter</taxon>
    </lineage>
</organism>
<evidence type="ECO:0000313" key="10">
    <source>
        <dbReference type="Proteomes" id="UP001138661"/>
    </source>
</evidence>
<reference evidence="9" key="1">
    <citation type="submission" date="2021-07" db="EMBL/GenBank/DDBJ databases">
        <title>Roseobacter insulae sp. nov., isolated from a tidal flat.</title>
        <authorList>
            <person name="Park S."/>
            <person name="Yoon J.-H."/>
        </authorList>
    </citation>
    <scope>NUCLEOTIDE SEQUENCE</scope>
    <source>
        <strain evidence="9">YSTF-M11</strain>
    </source>
</reference>
<keyword evidence="5 8" id="KW-0812">Transmembrane</keyword>
<dbReference type="GO" id="GO:1903785">
    <property type="term" value="P:L-valine transmembrane transport"/>
    <property type="evidence" value="ECO:0007669"/>
    <property type="project" value="TreeGrafter"/>
</dbReference>
<comment type="caution">
    <text evidence="9">The sequence shown here is derived from an EMBL/GenBank/DDBJ whole genome shotgun (WGS) entry which is preliminary data.</text>
</comment>
<dbReference type="PANTHER" id="PTHR34979:SF1">
    <property type="entry name" value="INNER MEMBRANE PROTEIN YGAZ"/>
    <property type="match status" value="1"/>
</dbReference>
<comment type="similarity">
    <text evidence="2">Belongs to the AzlC family.</text>
</comment>
<accession>A0A9X1K4F6</accession>
<feature type="transmembrane region" description="Helical" evidence="8">
    <location>
        <begin position="176"/>
        <end position="208"/>
    </location>
</feature>
<evidence type="ECO:0000313" key="9">
    <source>
        <dbReference type="EMBL" id="MBW4710563.1"/>
    </source>
</evidence>
<feature type="transmembrane region" description="Helical" evidence="8">
    <location>
        <begin position="140"/>
        <end position="164"/>
    </location>
</feature>
<evidence type="ECO:0000256" key="3">
    <source>
        <dbReference type="ARBA" id="ARBA00022448"/>
    </source>
</evidence>
<proteinExistence type="inferred from homology"/>
<comment type="subcellular location">
    <subcellularLocation>
        <location evidence="1">Cell membrane</location>
        <topology evidence="1">Multi-pass membrane protein</topology>
    </subcellularLocation>
</comment>
<gene>
    <name evidence="9" type="ORF">KX928_22475</name>
</gene>
<sequence>MPSTTPKSRTRASAYWKGAADGAPFLLVVAPFATLFGVLATEAGLNILETLVFSAVVFAGAAQFTALQLMQENAPTLIVLASALAVNLRVAMYSASLTPWIGAAPLWQRAIAAYFTVDQSYACSVAQFEKEPQMTVPQRMAYFSGVLSPIVPMWYICTLLGAAVGTQVPDSWALDFALPIAFLAMVAPMLRTAAHVIAACVAIIVSLLTAGVPYSLGLIIAGTCGMMAGAQAEVFFQRRRLQHD</sequence>